<dbReference type="WBParaSite" id="Pan_g16019.t2">
    <property type="protein sequence ID" value="Pan_g16019.t2"/>
    <property type="gene ID" value="Pan_g16019"/>
</dbReference>
<dbReference type="GO" id="GO:0005739">
    <property type="term" value="C:mitochondrion"/>
    <property type="evidence" value="ECO:0007669"/>
    <property type="project" value="TreeGrafter"/>
</dbReference>
<dbReference type="SUPFAM" id="SSF47005">
    <property type="entry name" value="Peripheral subunit-binding domain of 2-oxo acid dehydrogenase complex"/>
    <property type="match status" value="1"/>
</dbReference>
<dbReference type="SUPFAM" id="SSF52777">
    <property type="entry name" value="CoA-dependent acyltransferases"/>
    <property type="match status" value="1"/>
</dbReference>
<reference evidence="3" key="2">
    <citation type="submission" date="2020-10" db="UniProtKB">
        <authorList>
            <consortium name="WormBaseParasite"/>
        </authorList>
    </citation>
    <scope>IDENTIFICATION</scope>
</reference>
<proteinExistence type="predicted"/>
<keyword evidence="2" id="KW-1185">Reference proteome</keyword>
<feature type="domain" description="2-oxoacid dehydrogenase acyltransferase catalytic" evidence="1">
    <location>
        <begin position="100"/>
        <end position="319"/>
    </location>
</feature>
<dbReference type="InterPro" id="IPR023213">
    <property type="entry name" value="CAT-like_dom_sf"/>
</dbReference>
<dbReference type="GO" id="GO:0045254">
    <property type="term" value="C:pyruvate dehydrogenase complex"/>
    <property type="evidence" value="ECO:0007669"/>
    <property type="project" value="InterPro"/>
</dbReference>
<dbReference type="InterPro" id="IPR036625">
    <property type="entry name" value="E3-bd_dom_sf"/>
</dbReference>
<dbReference type="Gene3D" id="4.10.320.10">
    <property type="entry name" value="E3-binding domain"/>
    <property type="match status" value="1"/>
</dbReference>
<sequence>MHQLLSTNPVVVQFTRSSSLRGKAKTLVGPAVRRILHHYRIHDHDIPASGPKKNVLKHDVLSFIDKKELQPVPKVKTPPAVPETAPADVISKPSLGRGEKFTDIPLTNMRKTIAKRLTDSKHNIPHSYVAADLQADKLTALRKKLAKDGVKVSVNDFLIKAVGLALRAVPEVNVQFKNDEIIRIPTVDVSVAVATPNGLITPIIAGADRLQVSDISAKIRDLAGRAKINKLALNEFQGGSFTISNLGMFGISNFTAIINPPQTAILAVGGTRLELGNDLTPHSLFSLTLCYDARAITELDAQRFVNHLELLIGNPDTMITDTTRINVSNIDLSALL</sequence>
<organism evidence="2 3">
    <name type="scientific">Panagrellus redivivus</name>
    <name type="common">Microworm</name>
    <dbReference type="NCBI Taxonomy" id="6233"/>
    <lineage>
        <taxon>Eukaryota</taxon>
        <taxon>Metazoa</taxon>
        <taxon>Ecdysozoa</taxon>
        <taxon>Nematoda</taxon>
        <taxon>Chromadorea</taxon>
        <taxon>Rhabditida</taxon>
        <taxon>Tylenchina</taxon>
        <taxon>Panagrolaimomorpha</taxon>
        <taxon>Panagrolaimoidea</taxon>
        <taxon>Panagrolaimidae</taxon>
        <taxon>Panagrellus</taxon>
    </lineage>
</organism>
<accession>A0A7E4V307</accession>
<evidence type="ECO:0000313" key="2">
    <source>
        <dbReference type="Proteomes" id="UP000492821"/>
    </source>
</evidence>
<dbReference type="Pfam" id="PF00198">
    <property type="entry name" value="2-oxoacid_dh"/>
    <property type="match status" value="1"/>
</dbReference>
<evidence type="ECO:0000259" key="1">
    <source>
        <dbReference type="Pfam" id="PF00198"/>
    </source>
</evidence>
<dbReference type="InterPro" id="IPR045257">
    <property type="entry name" value="E2/Pdx1"/>
</dbReference>
<dbReference type="AlphaFoldDB" id="A0A7E4V307"/>
<name>A0A7E4V307_PANRE</name>
<dbReference type="PANTHER" id="PTHR23151">
    <property type="entry name" value="DIHYDROLIPOAMIDE ACETYL/SUCCINYL-TRANSFERASE-RELATED"/>
    <property type="match status" value="1"/>
</dbReference>
<dbReference type="InterPro" id="IPR001078">
    <property type="entry name" value="2-oxoacid_DH_actylTfrase"/>
</dbReference>
<evidence type="ECO:0000313" key="3">
    <source>
        <dbReference type="WBParaSite" id="Pan_g16019.t2"/>
    </source>
</evidence>
<reference evidence="2" key="1">
    <citation type="journal article" date="2013" name="Genetics">
        <title>The draft genome and transcriptome of Panagrellus redivivus are shaped by the harsh demands of a free-living lifestyle.</title>
        <authorList>
            <person name="Srinivasan J."/>
            <person name="Dillman A.R."/>
            <person name="Macchietto M.G."/>
            <person name="Heikkinen L."/>
            <person name="Lakso M."/>
            <person name="Fracchia K.M."/>
            <person name="Antoshechkin I."/>
            <person name="Mortazavi A."/>
            <person name="Wong G."/>
            <person name="Sternberg P.W."/>
        </authorList>
    </citation>
    <scope>NUCLEOTIDE SEQUENCE [LARGE SCALE GENOMIC DNA]</scope>
    <source>
        <strain evidence="2">MT8872</strain>
    </source>
</reference>
<dbReference type="GO" id="GO:0006086">
    <property type="term" value="P:pyruvate decarboxylation to acetyl-CoA"/>
    <property type="evidence" value="ECO:0007669"/>
    <property type="project" value="InterPro"/>
</dbReference>
<protein>
    <submittedName>
        <fullName evidence="3">2-oxoacid_dh domain-containing protein</fullName>
    </submittedName>
</protein>
<dbReference type="PANTHER" id="PTHR23151:SF90">
    <property type="entry name" value="DIHYDROLIPOYLLYSINE-RESIDUE ACETYLTRANSFERASE COMPONENT OF PYRUVATE DEHYDROGENASE COMPLEX, MITOCHONDRIAL-RELATED"/>
    <property type="match status" value="1"/>
</dbReference>
<dbReference type="GO" id="GO:0016746">
    <property type="term" value="F:acyltransferase activity"/>
    <property type="evidence" value="ECO:0007669"/>
    <property type="project" value="InterPro"/>
</dbReference>
<dbReference type="Proteomes" id="UP000492821">
    <property type="component" value="Unassembled WGS sequence"/>
</dbReference>
<dbReference type="Gene3D" id="3.30.559.10">
    <property type="entry name" value="Chloramphenicol acetyltransferase-like domain"/>
    <property type="match status" value="1"/>
</dbReference>